<dbReference type="EMBL" id="PDEA01000001">
    <property type="protein sequence ID" value="PEH89282.1"/>
    <property type="molecule type" value="Genomic_DNA"/>
</dbReference>
<gene>
    <name evidence="2" type="ORF">CRM82_12360</name>
</gene>
<evidence type="ECO:0000313" key="2">
    <source>
        <dbReference type="EMBL" id="PEH89282.1"/>
    </source>
</evidence>
<feature type="compositionally biased region" description="Polar residues" evidence="1">
    <location>
        <begin position="56"/>
        <end position="70"/>
    </location>
</feature>
<dbReference type="STRING" id="1219032.GCA_001515545_01220"/>
<evidence type="ECO:0000313" key="3">
    <source>
        <dbReference type="Proteomes" id="UP000220246"/>
    </source>
</evidence>
<accession>A0A2A7UVJ0</accession>
<reference evidence="3" key="1">
    <citation type="submission" date="2017-09" db="EMBL/GenBank/DDBJ databases">
        <title>FDA dAtabase for Regulatory Grade micrObial Sequences (FDA-ARGOS): Supporting development and validation of Infectious Disease Dx tests.</title>
        <authorList>
            <person name="Minogue T."/>
            <person name="Wolcott M."/>
            <person name="Wasieloski L."/>
            <person name="Aguilar W."/>
            <person name="Moore D."/>
            <person name="Tallon L."/>
            <person name="Sadzewicz L."/>
            <person name="Ott S."/>
            <person name="Zhao X."/>
            <person name="Nagaraj S."/>
            <person name="Vavikolanu K."/>
            <person name="Aluvathingal J."/>
            <person name="Nadendla S."/>
            <person name="Sichtig H."/>
        </authorList>
    </citation>
    <scope>NUCLEOTIDE SEQUENCE [LARGE SCALE GENOMIC DNA]</scope>
    <source>
        <strain evidence="3">FDAARGOS_394</strain>
    </source>
</reference>
<feature type="region of interest" description="Disordered" evidence="1">
    <location>
        <begin position="56"/>
        <end position="76"/>
    </location>
</feature>
<proteinExistence type="predicted"/>
<evidence type="ECO:0000256" key="1">
    <source>
        <dbReference type="SAM" id="MobiDB-lite"/>
    </source>
</evidence>
<protein>
    <submittedName>
        <fullName evidence="2">Uncharacterized protein</fullName>
    </submittedName>
</protein>
<name>A0A2A7UVJ0_COMTR</name>
<dbReference type="AlphaFoldDB" id="A0A2A7UVJ0"/>
<organism evidence="2 3">
    <name type="scientific">Comamonas terrigena</name>
    <dbReference type="NCBI Taxonomy" id="32013"/>
    <lineage>
        <taxon>Bacteria</taxon>
        <taxon>Pseudomonadati</taxon>
        <taxon>Pseudomonadota</taxon>
        <taxon>Betaproteobacteria</taxon>
        <taxon>Burkholderiales</taxon>
        <taxon>Comamonadaceae</taxon>
        <taxon>Comamonas</taxon>
    </lineage>
</organism>
<keyword evidence="3" id="KW-1185">Reference proteome</keyword>
<sequence length="76" mass="8620">MSLLARIPAEELRKDVEIRFESWENMHIPTGVSNSYLDLMQTEKDRALHMLETLRGQQSASAKTSLQQPPSDHASP</sequence>
<dbReference type="Proteomes" id="UP000220246">
    <property type="component" value="Unassembled WGS sequence"/>
</dbReference>
<comment type="caution">
    <text evidence="2">The sequence shown here is derived from an EMBL/GenBank/DDBJ whole genome shotgun (WGS) entry which is preliminary data.</text>
</comment>